<reference evidence="1 2" key="1">
    <citation type="submission" date="2017-04" db="EMBL/GenBank/DDBJ databases">
        <title>Comparative genome analysis of Subtercola boreus.</title>
        <authorList>
            <person name="Cho Y.-J."/>
            <person name="Cho A."/>
            <person name="Kim O.-S."/>
            <person name="Lee J.-I."/>
        </authorList>
    </citation>
    <scope>NUCLEOTIDE SEQUENCE [LARGE SCALE GENOMIC DNA]</scope>
    <source>
        <strain evidence="1 2">P27479</strain>
    </source>
</reference>
<gene>
    <name evidence="1" type="ORF">B7R22_17825</name>
</gene>
<comment type="caution">
    <text evidence="1">The sequence shown here is derived from an EMBL/GenBank/DDBJ whole genome shotgun (WGS) entry which is preliminary data.</text>
</comment>
<evidence type="ECO:0000313" key="1">
    <source>
        <dbReference type="EMBL" id="RFA11790.1"/>
    </source>
</evidence>
<sequence>MTDSNLDVIDGTLRFTSSVGGQISSQGKPIEVSVLRATLTPDRQSAVVLLDWSEMQDNRAHNLIRVDCKGAVLWTAPLPHSSTTDCYTDFDLDSAGLAASTWQGYRVPVALDDGKIQELKFTK</sequence>
<dbReference type="Pfam" id="PF25857">
    <property type="entry name" value="DUF7957"/>
    <property type="match status" value="1"/>
</dbReference>
<dbReference type="InterPro" id="IPR058263">
    <property type="entry name" value="DUF7957"/>
</dbReference>
<dbReference type="Proteomes" id="UP000256541">
    <property type="component" value="Unassembled WGS sequence"/>
</dbReference>
<dbReference type="EMBL" id="NBXB01000049">
    <property type="protein sequence ID" value="RFA11790.1"/>
    <property type="molecule type" value="Genomic_DNA"/>
</dbReference>
<evidence type="ECO:0000313" key="2">
    <source>
        <dbReference type="Proteomes" id="UP000256541"/>
    </source>
</evidence>
<name>A0A3E0VQH9_9MICO</name>
<protein>
    <submittedName>
        <fullName evidence="1">Uncharacterized protein</fullName>
    </submittedName>
</protein>
<dbReference type="AlphaFoldDB" id="A0A3E0VQH9"/>
<proteinExistence type="predicted"/>
<accession>A0A3E0VQH9</accession>
<organism evidence="1 2">
    <name type="scientific">Subtercola boreus</name>
    <dbReference type="NCBI Taxonomy" id="120213"/>
    <lineage>
        <taxon>Bacteria</taxon>
        <taxon>Bacillati</taxon>
        <taxon>Actinomycetota</taxon>
        <taxon>Actinomycetes</taxon>
        <taxon>Micrococcales</taxon>
        <taxon>Microbacteriaceae</taxon>
        <taxon>Subtercola</taxon>
    </lineage>
</organism>